<dbReference type="Pfam" id="PF04116">
    <property type="entry name" value="FA_hydroxylase"/>
    <property type="match status" value="1"/>
</dbReference>
<dbReference type="GO" id="GO:0005506">
    <property type="term" value="F:iron ion binding"/>
    <property type="evidence" value="ECO:0007669"/>
    <property type="project" value="InterPro"/>
</dbReference>
<evidence type="ECO:0000256" key="2">
    <source>
        <dbReference type="ARBA" id="ARBA00022692"/>
    </source>
</evidence>
<keyword evidence="2 5" id="KW-0812">Transmembrane</keyword>
<dbReference type="GO" id="GO:0008610">
    <property type="term" value="P:lipid biosynthetic process"/>
    <property type="evidence" value="ECO:0007669"/>
    <property type="project" value="InterPro"/>
</dbReference>
<evidence type="ECO:0000313" key="7">
    <source>
        <dbReference type="EMBL" id="MBA2882718.1"/>
    </source>
</evidence>
<evidence type="ECO:0000313" key="8">
    <source>
        <dbReference type="Proteomes" id="UP000525298"/>
    </source>
</evidence>
<gene>
    <name evidence="7" type="ORF">HNR65_003073</name>
</gene>
<comment type="subcellular location">
    <subcellularLocation>
        <location evidence="1">Membrane</location>
    </subcellularLocation>
</comment>
<evidence type="ECO:0000256" key="1">
    <source>
        <dbReference type="ARBA" id="ARBA00004370"/>
    </source>
</evidence>
<dbReference type="PANTHER" id="PTHR11863">
    <property type="entry name" value="STEROL DESATURASE"/>
    <property type="match status" value="1"/>
</dbReference>
<feature type="transmembrane region" description="Helical" evidence="5">
    <location>
        <begin position="69"/>
        <end position="95"/>
    </location>
</feature>
<name>A0A7W0CBI4_9BACT</name>
<dbReference type="InterPro" id="IPR006694">
    <property type="entry name" value="Fatty_acid_hydroxylase"/>
</dbReference>
<dbReference type="RefSeq" id="WP_232364798.1">
    <property type="nucleotide sequence ID" value="NZ_JACDUS010000012.1"/>
</dbReference>
<comment type="caution">
    <text evidence="7">The sequence shown here is derived from an EMBL/GenBank/DDBJ whole genome shotgun (WGS) entry which is preliminary data.</text>
</comment>
<protein>
    <submittedName>
        <fullName evidence="7">Sterol desaturase/sphingolipid hydroxylase (Fatty acid hydroxylase superfamily)</fullName>
    </submittedName>
</protein>
<feature type="transmembrane region" description="Helical" evidence="5">
    <location>
        <begin position="110"/>
        <end position="131"/>
    </location>
</feature>
<reference evidence="7 8" key="1">
    <citation type="submission" date="2020-07" db="EMBL/GenBank/DDBJ databases">
        <title>Genomic Encyclopedia of Type Strains, Phase IV (KMG-IV): sequencing the most valuable type-strain genomes for metagenomic binning, comparative biology and taxonomic classification.</title>
        <authorList>
            <person name="Goeker M."/>
        </authorList>
    </citation>
    <scope>NUCLEOTIDE SEQUENCE [LARGE SCALE GENOMIC DNA]</scope>
    <source>
        <strain evidence="7 8">DSM 17721</strain>
    </source>
</reference>
<proteinExistence type="predicted"/>
<dbReference type="InterPro" id="IPR050307">
    <property type="entry name" value="Sterol_Desaturase_Related"/>
</dbReference>
<dbReference type="GO" id="GO:0016491">
    <property type="term" value="F:oxidoreductase activity"/>
    <property type="evidence" value="ECO:0007669"/>
    <property type="project" value="InterPro"/>
</dbReference>
<feature type="domain" description="Fatty acid hydroxylase" evidence="6">
    <location>
        <begin position="114"/>
        <end position="250"/>
    </location>
</feature>
<evidence type="ECO:0000256" key="5">
    <source>
        <dbReference type="SAM" id="Phobius"/>
    </source>
</evidence>
<evidence type="ECO:0000256" key="4">
    <source>
        <dbReference type="ARBA" id="ARBA00023136"/>
    </source>
</evidence>
<dbReference type="GO" id="GO:0016020">
    <property type="term" value="C:membrane"/>
    <property type="evidence" value="ECO:0007669"/>
    <property type="project" value="UniProtKB-SubCell"/>
</dbReference>
<dbReference type="Proteomes" id="UP000525298">
    <property type="component" value="Unassembled WGS sequence"/>
</dbReference>
<feature type="transmembrane region" description="Helical" evidence="5">
    <location>
        <begin position="167"/>
        <end position="191"/>
    </location>
</feature>
<keyword evidence="4 5" id="KW-0472">Membrane</keyword>
<organism evidence="7 8">
    <name type="scientific">Desulfosalsimonas propionicica</name>
    <dbReference type="NCBI Taxonomy" id="332175"/>
    <lineage>
        <taxon>Bacteria</taxon>
        <taxon>Pseudomonadati</taxon>
        <taxon>Thermodesulfobacteriota</taxon>
        <taxon>Desulfobacteria</taxon>
        <taxon>Desulfobacterales</taxon>
        <taxon>Desulfosalsimonadaceae</taxon>
        <taxon>Desulfosalsimonas</taxon>
    </lineage>
</organism>
<keyword evidence="8" id="KW-1185">Reference proteome</keyword>
<evidence type="ECO:0000259" key="6">
    <source>
        <dbReference type="Pfam" id="PF04116"/>
    </source>
</evidence>
<sequence length="290" mass="32987">MTIDNHQAMLVKTRKEESFQTVNMLLLDNATIIRLGFFLGIFSAMAIWEAKAPRRVLQQSKPTRWANNLILTFLNAFVLRLVFSAAAAGAALLAAEKGWGLFNTLPVPEWIGGLVSVLVLDLVIYTQHVIFHKVPVFWRLHRMHHTDLDIDVTTGARFHPLEIIISMALKMGIVVALGAPAWAVVVFEVLLNGTSMFNHSNINMNPGADRWIRRLIVTPDMHRVHHSVLIRETDSNFGFNLSWWDRLFDTYIDQPAAGHEAMKIGLANYRDPKWLKLGWMLVVPASRYER</sequence>
<feature type="transmembrane region" description="Helical" evidence="5">
    <location>
        <begin position="31"/>
        <end position="48"/>
    </location>
</feature>
<dbReference type="AlphaFoldDB" id="A0A7W0CBI4"/>
<evidence type="ECO:0000256" key="3">
    <source>
        <dbReference type="ARBA" id="ARBA00022989"/>
    </source>
</evidence>
<accession>A0A7W0CBI4</accession>
<keyword evidence="3 5" id="KW-1133">Transmembrane helix</keyword>
<dbReference type="EMBL" id="JACDUS010000012">
    <property type="protein sequence ID" value="MBA2882718.1"/>
    <property type="molecule type" value="Genomic_DNA"/>
</dbReference>